<dbReference type="EMBL" id="AP014879">
    <property type="protein sequence ID" value="BAV34500.1"/>
    <property type="molecule type" value="Genomic_DNA"/>
</dbReference>
<evidence type="ECO:0000313" key="7">
    <source>
        <dbReference type="Proteomes" id="UP000243180"/>
    </source>
</evidence>
<reference evidence="6 7" key="1">
    <citation type="submission" date="2015-05" db="EMBL/GenBank/DDBJ databases">
        <title>Complete genome sequence of a sulfur-oxidizing gammaproteobacterium strain HA5.</title>
        <authorList>
            <person name="Miura A."/>
            <person name="Kojima H."/>
            <person name="Fukui M."/>
        </authorList>
    </citation>
    <scope>NUCLEOTIDE SEQUENCE [LARGE SCALE GENOMIC DNA]</scope>
    <source>
        <strain evidence="6 7">HA5</strain>
    </source>
</reference>
<dbReference type="PANTHER" id="PTHR37481:SF1">
    <property type="entry name" value="LIPOPOLYSACCHARIDE EXPORT SYSTEM PROTEIN LPTC"/>
    <property type="match status" value="1"/>
</dbReference>
<proteinExistence type="predicted"/>
<dbReference type="GO" id="GO:0005886">
    <property type="term" value="C:plasma membrane"/>
    <property type="evidence" value="ECO:0007669"/>
    <property type="project" value="InterPro"/>
</dbReference>
<evidence type="ECO:0000256" key="5">
    <source>
        <dbReference type="ARBA" id="ARBA00023136"/>
    </source>
</evidence>
<gene>
    <name evidence="6" type="ORF">SCL_2211</name>
</gene>
<sequence>MILDAKRLAIAATLLLLAAGSWWLTRTVAVPEKTFDGKLRHDPDYTIENFHATVMDERGQRRYTLSAVQLIHYGDDGSSELEQPYLVQYREGSAPLHTRADRGWMPQDKSEILLQGNAISARGRDPRSAGGEIRVDKMKIFLDS</sequence>
<protein>
    <recommendedName>
        <fullName evidence="8">LPS export ABC transporter periplasmic protein LptC</fullName>
    </recommendedName>
</protein>
<dbReference type="InParanoid" id="A0A1B4XI64"/>
<keyword evidence="3" id="KW-0812">Transmembrane</keyword>
<dbReference type="Gene3D" id="2.60.450.10">
    <property type="entry name" value="Lipopolysaccharide (LPS) transport protein A like domain"/>
    <property type="match status" value="1"/>
</dbReference>
<dbReference type="Proteomes" id="UP000243180">
    <property type="component" value="Chromosome"/>
</dbReference>
<dbReference type="PANTHER" id="PTHR37481">
    <property type="entry name" value="LIPOPOLYSACCHARIDE EXPORT SYSTEM PROTEIN LPTC"/>
    <property type="match status" value="1"/>
</dbReference>
<dbReference type="AlphaFoldDB" id="A0A1B4XI64"/>
<accession>A0A1B4XI64</accession>
<keyword evidence="4" id="KW-1133">Transmembrane helix</keyword>
<dbReference type="GO" id="GO:0030288">
    <property type="term" value="C:outer membrane-bounded periplasmic space"/>
    <property type="evidence" value="ECO:0007669"/>
    <property type="project" value="TreeGrafter"/>
</dbReference>
<evidence type="ECO:0000256" key="4">
    <source>
        <dbReference type="ARBA" id="ARBA00022989"/>
    </source>
</evidence>
<dbReference type="Pfam" id="PF06835">
    <property type="entry name" value="LptC"/>
    <property type="match status" value="1"/>
</dbReference>
<name>A0A1B4XI64_9GAMM</name>
<dbReference type="InterPro" id="IPR026265">
    <property type="entry name" value="LptC"/>
</dbReference>
<evidence type="ECO:0000256" key="3">
    <source>
        <dbReference type="ARBA" id="ARBA00022692"/>
    </source>
</evidence>
<keyword evidence="5" id="KW-0472">Membrane</keyword>
<dbReference type="KEGG" id="slim:SCL_2211"/>
<organism evidence="6 7">
    <name type="scientific">Sulfuricaulis limicola</name>
    <dbReference type="NCBI Taxonomy" id="1620215"/>
    <lineage>
        <taxon>Bacteria</taxon>
        <taxon>Pseudomonadati</taxon>
        <taxon>Pseudomonadota</taxon>
        <taxon>Gammaproteobacteria</taxon>
        <taxon>Acidiferrobacterales</taxon>
        <taxon>Acidiferrobacteraceae</taxon>
        <taxon>Sulfuricaulis</taxon>
    </lineage>
</organism>
<dbReference type="InterPro" id="IPR052363">
    <property type="entry name" value="LPS_export_LptC"/>
</dbReference>
<evidence type="ECO:0000313" key="6">
    <source>
        <dbReference type="EMBL" id="BAV34500.1"/>
    </source>
</evidence>
<keyword evidence="7" id="KW-1185">Reference proteome</keyword>
<keyword evidence="2" id="KW-0997">Cell inner membrane</keyword>
<dbReference type="GO" id="GO:0015221">
    <property type="term" value="F:lipopolysaccharide transmembrane transporter activity"/>
    <property type="evidence" value="ECO:0007669"/>
    <property type="project" value="InterPro"/>
</dbReference>
<dbReference type="OrthoDB" id="5973594at2"/>
<dbReference type="InterPro" id="IPR010664">
    <property type="entry name" value="LipoPS_assembly_LptC-rel"/>
</dbReference>
<dbReference type="NCBIfam" id="TIGR04409">
    <property type="entry name" value="LptC_YrbK"/>
    <property type="match status" value="1"/>
</dbReference>
<evidence type="ECO:0008006" key="8">
    <source>
        <dbReference type="Google" id="ProtNLM"/>
    </source>
</evidence>
<keyword evidence="1" id="KW-1003">Cell membrane</keyword>
<dbReference type="RefSeq" id="WP_096361235.1">
    <property type="nucleotide sequence ID" value="NZ_AP014879.1"/>
</dbReference>
<evidence type="ECO:0000256" key="1">
    <source>
        <dbReference type="ARBA" id="ARBA00022475"/>
    </source>
</evidence>
<evidence type="ECO:0000256" key="2">
    <source>
        <dbReference type="ARBA" id="ARBA00022519"/>
    </source>
</evidence>
<dbReference type="GO" id="GO:0017089">
    <property type="term" value="F:glycolipid transfer activity"/>
    <property type="evidence" value="ECO:0007669"/>
    <property type="project" value="TreeGrafter"/>
</dbReference>